<dbReference type="InterPro" id="IPR029057">
    <property type="entry name" value="PRTase-like"/>
</dbReference>
<dbReference type="GO" id="GO:0016301">
    <property type="term" value="F:kinase activity"/>
    <property type="evidence" value="ECO:0007669"/>
    <property type="project" value="UniProtKB-KW"/>
</dbReference>
<evidence type="ECO:0000256" key="10">
    <source>
        <dbReference type="ARBA" id="ARBA00049535"/>
    </source>
</evidence>
<evidence type="ECO:0000256" key="2">
    <source>
        <dbReference type="ARBA" id="ARBA00013247"/>
    </source>
</evidence>
<evidence type="ECO:0000256" key="8">
    <source>
        <dbReference type="ARBA" id="ARBA00022840"/>
    </source>
</evidence>
<protein>
    <recommendedName>
        <fullName evidence="2">ribose-phosphate diphosphokinase</fullName>
        <ecNumber evidence="2">2.7.6.1</ecNumber>
    </recommendedName>
</protein>
<dbReference type="GO" id="GO:0002189">
    <property type="term" value="C:ribose phosphate diphosphokinase complex"/>
    <property type="evidence" value="ECO:0007669"/>
    <property type="project" value="TreeGrafter"/>
</dbReference>
<dbReference type="PANTHER" id="PTHR10210">
    <property type="entry name" value="RIBOSE-PHOSPHATE DIPHOSPHOKINASE FAMILY MEMBER"/>
    <property type="match status" value="1"/>
</dbReference>
<dbReference type="SMART" id="SM01400">
    <property type="entry name" value="Pribosyltran_N"/>
    <property type="match status" value="1"/>
</dbReference>
<accession>A0A0A9VUP3</accession>
<dbReference type="GO" id="GO:0006015">
    <property type="term" value="P:5-phosphoribose 1-diphosphate biosynthetic process"/>
    <property type="evidence" value="ECO:0007669"/>
    <property type="project" value="TreeGrafter"/>
</dbReference>
<dbReference type="GO" id="GO:0005737">
    <property type="term" value="C:cytoplasm"/>
    <property type="evidence" value="ECO:0007669"/>
    <property type="project" value="TreeGrafter"/>
</dbReference>
<dbReference type="NCBIfam" id="TIGR01251">
    <property type="entry name" value="ribP_PPkin"/>
    <property type="match status" value="1"/>
</dbReference>
<dbReference type="GO" id="GO:0005524">
    <property type="term" value="F:ATP binding"/>
    <property type="evidence" value="ECO:0007669"/>
    <property type="project" value="UniProtKB-KW"/>
</dbReference>
<dbReference type="EC" id="2.7.6.1" evidence="2"/>
<dbReference type="PANTHER" id="PTHR10210:SF113">
    <property type="entry name" value="SYNTHETASE, PUTATIVE-RELATED"/>
    <property type="match status" value="1"/>
</dbReference>
<keyword evidence="3" id="KW-0808">Transferase</keyword>
<keyword evidence="5" id="KW-0545">Nucleotide biosynthesis</keyword>
<keyword evidence="8" id="KW-0067">ATP-binding</keyword>
<keyword evidence="7 12" id="KW-0418">Kinase</keyword>
<dbReference type="FunFam" id="3.40.50.2020:FF:000007">
    <property type="entry name" value="Ribose-phosphate pyrophosphokinase"/>
    <property type="match status" value="1"/>
</dbReference>
<keyword evidence="9" id="KW-0460">Magnesium</keyword>
<reference evidence="12" key="2">
    <citation type="submission" date="2014-07" db="EMBL/GenBank/DDBJ databases">
        <authorList>
            <person name="Hull J."/>
        </authorList>
    </citation>
    <scope>NUCLEOTIDE SEQUENCE</scope>
</reference>
<evidence type="ECO:0000256" key="3">
    <source>
        <dbReference type="ARBA" id="ARBA00022679"/>
    </source>
</evidence>
<dbReference type="Gene3D" id="3.40.50.2020">
    <property type="match status" value="2"/>
</dbReference>
<sequence>MSRCNTHNGKLRVIHGNSNPKLAEDVCRYLNIPVTQSRVGMFANGETNVKVLESIRGDDVFVIQPTCGNGDKCNVNQAVIELLLLIHTLKLSSAGRVIAVIPHYGYARQDRKHTGRVPISASAVARMITEVGANAVLTLDLHCGQIQGFFHGCSVADLNPRTEFNEYLQTKHLDLDNLVVVAPDAGAVTRARRMGDRIGARRIVTILKRRVVANQV</sequence>
<dbReference type="GO" id="GO:0006164">
    <property type="term" value="P:purine nucleotide biosynthetic process"/>
    <property type="evidence" value="ECO:0007669"/>
    <property type="project" value="TreeGrafter"/>
</dbReference>
<comment type="similarity">
    <text evidence="1">Belongs to the ribose-phosphate pyrophosphokinase family.</text>
</comment>
<dbReference type="InterPro" id="IPR005946">
    <property type="entry name" value="Rib-P_diPkinase"/>
</dbReference>
<evidence type="ECO:0000256" key="1">
    <source>
        <dbReference type="ARBA" id="ARBA00006478"/>
    </source>
</evidence>
<dbReference type="EMBL" id="GBHO01044673">
    <property type="protein sequence ID" value="JAF98930.1"/>
    <property type="molecule type" value="Transcribed_RNA"/>
</dbReference>
<evidence type="ECO:0000313" key="12">
    <source>
        <dbReference type="EMBL" id="JAF98930.1"/>
    </source>
</evidence>
<dbReference type="Pfam" id="PF13793">
    <property type="entry name" value="Pribosyltran_N"/>
    <property type="match status" value="1"/>
</dbReference>
<comment type="catalytic activity">
    <reaction evidence="10">
        <text>D-ribose 5-phosphate + ATP = 5-phospho-alpha-D-ribose 1-diphosphate + AMP + H(+)</text>
        <dbReference type="Rhea" id="RHEA:15609"/>
        <dbReference type="ChEBI" id="CHEBI:15378"/>
        <dbReference type="ChEBI" id="CHEBI:30616"/>
        <dbReference type="ChEBI" id="CHEBI:58017"/>
        <dbReference type="ChEBI" id="CHEBI:78346"/>
        <dbReference type="ChEBI" id="CHEBI:456215"/>
        <dbReference type="EC" id="2.7.6.1"/>
    </reaction>
</comment>
<name>A0A0A9VUP3_LYGHE</name>
<evidence type="ECO:0000256" key="6">
    <source>
        <dbReference type="ARBA" id="ARBA00022741"/>
    </source>
</evidence>
<evidence type="ECO:0000256" key="4">
    <source>
        <dbReference type="ARBA" id="ARBA00022723"/>
    </source>
</evidence>
<evidence type="ECO:0000256" key="5">
    <source>
        <dbReference type="ARBA" id="ARBA00022727"/>
    </source>
</evidence>
<keyword evidence="4" id="KW-0479">Metal-binding</keyword>
<reference evidence="12" key="1">
    <citation type="journal article" date="2014" name="PLoS ONE">
        <title>Transcriptome-Based Identification of ABC Transporters in the Western Tarnished Plant Bug Lygus hesperus.</title>
        <authorList>
            <person name="Hull J.J."/>
            <person name="Chaney K."/>
            <person name="Geib S.M."/>
            <person name="Fabrick J.A."/>
            <person name="Brent C.S."/>
            <person name="Walsh D."/>
            <person name="Lavine L.C."/>
        </authorList>
    </citation>
    <scope>NUCLEOTIDE SEQUENCE</scope>
</reference>
<evidence type="ECO:0000256" key="7">
    <source>
        <dbReference type="ARBA" id="ARBA00022777"/>
    </source>
</evidence>
<dbReference type="SUPFAM" id="SSF53271">
    <property type="entry name" value="PRTase-like"/>
    <property type="match status" value="2"/>
</dbReference>
<dbReference type="AlphaFoldDB" id="A0A0A9VUP3"/>
<keyword evidence="6" id="KW-0547">Nucleotide-binding</keyword>
<dbReference type="GO" id="GO:0000287">
    <property type="term" value="F:magnesium ion binding"/>
    <property type="evidence" value="ECO:0007669"/>
    <property type="project" value="InterPro"/>
</dbReference>
<dbReference type="GO" id="GO:0004749">
    <property type="term" value="F:ribose phosphate diphosphokinase activity"/>
    <property type="evidence" value="ECO:0007669"/>
    <property type="project" value="UniProtKB-EC"/>
</dbReference>
<evidence type="ECO:0000256" key="9">
    <source>
        <dbReference type="ARBA" id="ARBA00022842"/>
    </source>
</evidence>
<evidence type="ECO:0000259" key="11">
    <source>
        <dbReference type="Pfam" id="PF13793"/>
    </source>
</evidence>
<proteinExistence type="inferred from homology"/>
<organism evidence="12">
    <name type="scientific">Lygus hesperus</name>
    <name type="common">Western plant bug</name>
    <dbReference type="NCBI Taxonomy" id="30085"/>
    <lineage>
        <taxon>Eukaryota</taxon>
        <taxon>Metazoa</taxon>
        <taxon>Ecdysozoa</taxon>
        <taxon>Arthropoda</taxon>
        <taxon>Hexapoda</taxon>
        <taxon>Insecta</taxon>
        <taxon>Pterygota</taxon>
        <taxon>Neoptera</taxon>
        <taxon>Paraneoptera</taxon>
        <taxon>Hemiptera</taxon>
        <taxon>Heteroptera</taxon>
        <taxon>Panheteroptera</taxon>
        <taxon>Cimicomorpha</taxon>
        <taxon>Miridae</taxon>
        <taxon>Mirini</taxon>
        <taxon>Lygus</taxon>
    </lineage>
</organism>
<gene>
    <name evidence="12" type="primary">prs_1</name>
    <name evidence="12" type="ORF">CM83_11956</name>
</gene>
<dbReference type="InterPro" id="IPR029099">
    <property type="entry name" value="Pribosyltran_N"/>
</dbReference>
<feature type="domain" description="Ribose-phosphate pyrophosphokinase N-terminal" evidence="11">
    <location>
        <begin position="12"/>
        <end position="132"/>
    </location>
</feature>